<sequence length="243" mass="26955">MYSDRSGQNELQQLVNRALEAGLVKAIDVGYPSGQNQAKRSSKAVDTSIVAYVLDQLSEGIKTVCVSLDKDLLVPLAKRGAAITPDEFLNLHKKNDTAVPAATIGLAEFQHRAKIWLAVNIVASALTAVACILAYKYIDTLLKYVFVFKWTSAFVFTVMMGVFFYWIRQKYRIPYAVTEITIGIIAALTSVNVSGDFPFKIEFDVNTSIKLAGGFYIIVRGLDNLGKGFEGRRAGIYWQRYFG</sequence>
<evidence type="ECO:0000313" key="2">
    <source>
        <dbReference type="EMBL" id="KXV75608.1"/>
    </source>
</evidence>
<comment type="caution">
    <text evidence="2">The sequence shown here is derived from an EMBL/GenBank/DDBJ whole genome shotgun (WGS) entry which is preliminary data.</text>
</comment>
<dbReference type="AlphaFoldDB" id="A0A149V5W8"/>
<keyword evidence="1" id="KW-1133">Transmembrane helix</keyword>
<evidence type="ECO:0000256" key="1">
    <source>
        <dbReference type="SAM" id="Phobius"/>
    </source>
</evidence>
<feature type="transmembrane region" description="Helical" evidence="1">
    <location>
        <begin position="115"/>
        <end position="138"/>
    </location>
</feature>
<dbReference type="Proteomes" id="UP000075462">
    <property type="component" value="Unassembled WGS sequence"/>
</dbReference>
<evidence type="ECO:0000313" key="3">
    <source>
        <dbReference type="Proteomes" id="UP000075462"/>
    </source>
</evidence>
<feature type="transmembrane region" description="Helical" evidence="1">
    <location>
        <begin position="144"/>
        <end position="167"/>
    </location>
</feature>
<gene>
    <name evidence="2" type="ORF">AD954_14560</name>
</gene>
<proteinExistence type="predicted"/>
<accession>A0A149V5W8</accession>
<keyword evidence="1" id="KW-0472">Membrane</keyword>
<dbReference type="PATRIC" id="fig|178900.7.peg.3141"/>
<protein>
    <submittedName>
        <fullName evidence="2">Uncharacterized protein</fullName>
    </submittedName>
</protein>
<keyword evidence="1" id="KW-0812">Transmembrane</keyword>
<reference evidence="2 3" key="1">
    <citation type="submission" date="2015-06" db="EMBL/GenBank/DDBJ databases">
        <title>Improved classification and identification of acetic acid bacteria using matrix-assisted laser desorption/ionization time-of-flight mass spectrometry; Gluconobacter nephelii and Gluconobacter uchimurae are later heterotypic synonyms of Gluconobacter japonicus and Gluconobacter oxydans, respectively.</title>
        <authorList>
            <person name="Li L."/>
            <person name="Cleenwerck I."/>
            <person name="De Vuyst L."/>
            <person name="Vandamme P."/>
        </authorList>
    </citation>
    <scope>NUCLEOTIDE SEQUENCE [LARGE SCALE GENOMIC DNA]</scope>
    <source>
        <strain evidence="2 3">LMG 1545</strain>
    </source>
</reference>
<dbReference type="EMBL" id="LIAA01000098">
    <property type="protein sequence ID" value="KXV75608.1"/>
    <property type="molecule type" value="Genomic_DNA"/>
</dbReference>
<name>A0A149V5W8_9PROT</name>
<organism evidence="2 3">
    <name type="scientific">Acetobacter cerevisiae</name>
    <dbReference type="NCBI Taxonomy" id="178900"/>
    <lineage>
        <taxon>Bacteria</taxon>
        <taxon>Pseudomonadati</taxon>
        <taxon>Pseudomonadota</taxon>
        <taxon>Alphaproteobacteria</taxon>
        <taxon>Acetobacterales</taxon>
        <taxon>Acetobacteraceae</taxon>
        <taxon>Acetobacter</taxon>
    </lineage>
</organism>